<evidence type="ECO:0000256" key="6">
    <source>
        <dbReference type="ARBA" id="ARBA00023237"/>
    </source>
</evidence>
<evidence type="ECO:0000256" key="1">
    <source>
        <dbReference type="ARBA" id="ARBA00004571"/>
    </source>
</evidence>
<dbReference type="Gene3D" id="2.170.130.10">
    <property type="entry name" value="TonB-dependent receptor, plug domain"/>
    <property type="match status" value="1"/>
</dbReference>
<dbReference type="GO" id="GO:0009279">
    <property type="term" value="C:cell outer membrane"/>
    <property type="evidence" value="ECO:0007669"/>
    <property type="project" value="UniProtKB-SubCell"/>
</dbReference>
<dbReference type="RefSeq" id="WP_191618018.1">
    <property type="nucleotide sequence ID" value="NZ_JACYFG010000038.1"/>
</dbReference>
<dbReference type="InterPro" id="IPR039426">
    <property type="entry name" value="TonB-dep_rcpt-like"/>
</dbReference>
<sequence>MNDTPLCRRAMLSRSAWPCFKLAPLALLVPLASLSAQEEEEPIFELSPFSVSADDQDGYLSKSTTAGTRIRTDVKDLGAQIDVFSNQFLDDIGASSPDEAFIYSLNIEGEAENPDYGDGSRARFERDGPTATARGLGNSRTTGATRGRNYFETQLRTHNYNMESLAISSGPNSILFGLGQAGGTINSTLARAHTNEDSGSLTVKLDKHGSFEWYADFNKVLIQDHLALRVAILNNQTNSFMDGNYDDQQRLYGALTYRVNDKMNFRIHFEDIDEIESPTQYRMFQDNISPWLYDGGGVLYDPVDGARPRNQNGASGREAILITPDGRVDVDTVGITKWNNSFGSRSDEAFDYIEYVSVNGITSSPLYDDDFFASLDDRRVSFSPETLDDFGLPFATVNPWGDTMRRSREAEILTAFAEFNPLENLFIEVGYNDENYNGRQYGYNRSFNYGVFIDTQKFLPDGSPNPMAGQLFMQDEGWAWETPKSEKEFRVMASYSYDFKDNQRLSDKLVGFLGKHNVGAMYADRDSMEIRANSFQIWKQNDDGTTPSFLTGGATRVDDPNHNWLRTGDRRVSMRQYLLPENNYQLQVVEGMAPGQELVSFPDPGGTGNLQAGFFDPEIGSNRLFSFDRNVESKMFTYQGYFWNDRLILTYGKREDELKERDLYGAGDRADNYTEEDWNNGLVPDHVIPGGYFPWWTELDWDEYGESGINSNETKGAVFRPVGVAEWLSFFHNEGSNNSAGTIRYDAYGGRNAPITGEGTDYGFRIDTLNNKLQFKVNWYETDSQNVETGGDSVDGDVRGVFRTLEERLEETDPAGYTTNGFDIFGQTDLFLPVADKSAKGTEYTLSYQPKRGWNMRLTAAKTSSVLDNIATSYIKWGDERTPLWRDISWMAEDPNGDMMPVVDWWNNDDPRNDILELRDPSDPSLGYKTPYELRVDAGFTRIDPATGEIELNPDTGDPVAYWTKLGSAGDSPISGWENVARDENSGNPETVKEYFDREFLVDVKGRISQLNGRPNPNVRKWRVNYSTSYQFQDGRFKNFRVGGSVRYRDKGVVGYGRTKFVDEASGNEIDVLDISNPYYNDSEVFVDGMVSYSGSFNYDRLRYRIQLNVRNLFDNSDLYVTDVSTSGRELVWATFEPRTYTLTTSFDF</sequence>
<evidence type="ECO:0000256" key="2">
    <source>
        <dbReference type="ARBA" id="ARBA00022448"/>
    </source>
</evidence>
<dbReference type="Proteomes" id="UP000622317">
    <property type="component" value="Unassembled WGS sequence"/>
</dbReference>
<reference evidence="7" key="1">
    <citation type="submission" date="2020-09" db="EMBL/GenBank/DDBJ databases">
        <title>Pelagicoccus enzymogenes sp. nov. with an EPS production, isolated from marine sediment.</title>
        <authorList>
            <person name="Feng X."/>
        </authorList>
    </citation>
    <scope>NUCLEOTIDE SEQUENCE</scope>
    <source>
        <strain evidence="7">NFK12</strain>
    </source>
</reference>
<keyword evidence="3" id="KW-1134">Transmembrane beta strand</keyword>
<proteinExistence type="predicted"/>
<protein>
    <recommendedName>
        <fullName evidence="9">TonB-dependent receptor plug domain-containing protein</fullName>
    </recommendedName>
</protein>
<name>A0A927IG81_9BACT</name>
<dbReference type="InterPro" id="IPR037066">
    <property type="entry name" value="Plug_dom_sf"/>
</dbReference>
<keyword evidence="6" id="KW-0998">Cell outer membrane</keyword>
<dbReference type="GO" id="GO:0015344">
    <property type="term" value="F:siderophore uptake transmembrane transporter activity"/>
    <property type="evidence" value="ECO:0007669"/>
    <property type="project" value="TreeGrafter"/>
</dbReference>
<keyword evidence="4" id="KW-0812">Transmembrane</keyword>
<accession>A0A927IG81</accession>
<organism evidence="7 8">
    <name type="scientific">Pelagicoccus enzymogenes</name>
    <dbReference type="NCBI Taxonomy" id="2773457"/>
    <lineage>
        <taxon>Bacteria</taxon>
        <taxon>Pseudomonadati</taxon>
        <taxon>Verrucomicrobiota</taxon>
        <taxon>Opitutia</taxon>
        <taxon>Puniceicoccales</taxon>
        <taxon>Pelagicoccaceae</taxon>
        <taxon>Pelagicoccus</taxon>
    </lineage>
</organism>
<evidence type="ECO:0008006" key="9">
    <source>
        <dbReference type="Google" id="ProtNLM"/>
    </source>
</evidence>
<evidence type="ECO:0000256" key="4">
    <source>
        <dbReference type="ARBA" id="ARBA00022692"/>
    </source>
</evidence>
<evidence type="ECO:0000313" key="8">
    <source>
        <dbReference type="Proteomes" id="UP000622317"/>
    </source>
</evidence>
<keyword evidence="5" id="KW-0472">Membrane</keyword>
<dbReference type="AlphaFoldDB" id="A0A927IG81"/>
<dbReference type="InterPro" id="IPR036942">
    <property type="entry name" value="Beta-barrel_TonB_sf"/>
</dbReference>
<dbReference type="PANTHER" id="PTHR32552:SF82">
    <property type="entry name" value="FCUA PROTEIN"/>
    <property type="match status" value="1"/>
</dbReference>
<evidence type="ECO:0000256" key="5">
    <source>
        <dbReference type="ARBA" id="ARBA00023136"/>
    </source>
</evidence>
<dbReference type="Gene3D" id="2.40.170.20">
    <property type="entry name" value="TonB-dependent receptor, beta-barrel domain"/>
    <property type="match status" value="2"/>
</dbReference>
<gene>
    <name evidence="7" type="ORF">IEN85_15540</name>
</gene>
<keyword evidence="2" id="KW-0813">Transport</keyword>
<dbReference type="PANTHER" id="PTHR32552">
    <property type="entry name" value="FERRICHROME IRON RECEPTOR-RELATED"/>
    <property type="match status" value="1"/>
</dbReference>
<keyword evidence="8" id="KW-1185">Reference proteome</keyword>
<comment type="subcellular location">
    <subcellularLocation>
        <location evidence="1">Cell outer membrane</location>
        <topology evidence="1">Multi-pass membrane protein</topology>
    </subcellularLocation>
</comment>
<dbReference type="SUPFAM" id="SSF56935">
    <property type="entry name" value="Porins"/>
    <property type="match status" value="1"/>
</dbReference>
<evidence type="ECO:0000256" key="3">
    <source>
        <dbReference type="ARBA" id="ARBA00022452"/>
    </source>
</evidence>
<evidence type="ECO:0000313" key="7">
    <source>
        <dbReference type="EMBL" id="MBD5780912.1"/>
    </source>
</evidence>
<comment type="caution">
    <text evidence="7">The sequence shown here is derived from an EMBL/GenBank/DDBJ whole genome shotgun (WGS) entry which is preliminary data.</text>
</comment>
<dbReference type="EMBL" id="JACYFG010000038">
    <property type="protein sequence ID" value="MBD5780912.1"/>
    <property type="molecule type" value="Genomic_DNA"/>
</dbReference>